<evidence type="ECO:0008006" key="3">
    <source>
        <dbReference type="Google" id="ProtNLM"/>
    </source>
</evidence>
<sequence length="59" mass="6501">MLVHEILKHSRGKAVVLKTVSGEEIIGVVIRVKGGVVQLKNQTRRNIFVVINNIVAVVK</sequence>
<dbReference type="EMBL" id="JAUSSU010000009">
    <property type="protein sequence ID" value="MDQ0114904.1"/>
    <property type="molecule type" value="Genomic_DNA"/>
</dbReference>
<keyword evidence="2" id="KW-1185">Reference proteome</keyword>
<protein>
    <recommendedName>
        <fullName evidence="3">DUF2642 domain-containing protein</fullName>
    </recommendedName>
</protein>
<organism evidence="1 2">
    <name type="scientific">Paenibacillus harenae</name>
    <dbReference type="NCBI Taxonomy" id="306543"/>
    <lineage>
        <taxon>Bacteria</taxon>
        <taxon>Bacillati</taxon>
        <taxon>Bacillota</taxon>
        <taxon>Bacilli</taxon>
        <taxon>Bacillales</taxon>
        <taxon>Paenibacillaceae</taxon>
        <taxon>Paenibacillus</taxon>
    </lineage>
</organism>
<gene>
    <name evidence="1" type="ORF">J2T15_004361</name>
</gene>
<evidence type="ECO:0000313" key="1">
    <source>
        <dbReference type="EMBL" id="MDQ0114904.1"/>
    </source>
</evidence>
<proteinExistence type="predicted"/>
<accession>A0ABT9U5I6</accession>
<name>A0ABT9U5I6_PAEHA</name>
<comment type="caution">
    <text evidence="1">The sequence shown here is derived from an EMBL/GenBank/DDBJ whole genome shotgun (WGS) entry which is preliminary data.</text>
</comment>
<reference evidence="1 2" key="1">
    <citation type="submission" date="2023-07" db="EMBL/GenBank/DDBJ databases">
        <title>Sorghum-associated microbial communities from plants grown in Nebraska, USA.</title>
        <authorList>
            <person name="Schachtman D."/>
        </authorList>
    </citation>
    <scope>NUCLEOTIDE SEQUENCE [LARGE SCALE GENOMIC DNA]</scope>
    <source>
        <strain evidence="1 2">CC482</strain>
    </source>
</reference>
<evidence type="ECO:0000313" key="2">
    <source>
        <dbReference type="Proteomes" id="UP001229346"/>
    </source>
</evidence>
<dbReference type="RefSeq" id="WP_307206293.1">
    <property type="nucleotide sequence ID" value="NZ_JAUSSU010000009.1"/>
</dbReference>
<dbReference type="Proteomes" id="UP001229346">
    <property type="component" value="Unassembled WGS sequence"/>
</dbReference>